<keyword evidence="9" id="KW-0325">Glycoprotein</keyword>
<evidence type="ECO:0000256" key="11">
    <source>
        <dbReference type="SAM" id="Phobius"/>
    </source>
</evidence>
<dbReference type="GO" id="GO:0031505">
    <property type="term" value="P:fungal-type cell wall organization"/>
    <property type="evidence" value="ECO:0007669"/>
    <property type="project" value="TreeGrafter"/>
</dbReference>
<reference evidence="13" key="1">
    <citation type="journal article" date="2015" name="Genome Announc.">
        <title>Draft genome sequence of the fungus Penicillium brasilianum MG11.</title>
        <authorList>
            <person name="Horn F."/>
            <person name="Linde J."/>
            <person name="Mattern D.J."/>
            <person name="Walther G."/>
            <person name="Guthke R."/>
            <person name="Brakhage A.A."/>
            <person name="Valiante V."/>
        </authorList>
    </citation>
    <scope>NUCLEOTIDE SEQUENCE [LARGE SCALE GENOMIC DNA]</scope>
    <source>
        <strain evidence="13">MG11</strain>
    </source>
</reference>
<dbReference type="GO" id="GO:0004100">
    <property type="term" value="F:chitin synthase activity"/>
    <property type="evidence" value="ECO:0007669"/>
    <property type="project" value="UniProtKB-EC"/>
</dbReference>
<feature type="transmembrane region" description="Helical" evidence="11">
    <location>
        <begin position="235"/>
        <end position="255"/>
    </location>
</feature>
<proteinExistence type="predicted"/>
<dbReference type="AlphaFoldDB" id="A0A0F7U0A5"/>
<name>A0A0F7U0A5_PENBI</name>
<feature type="transmembrane region" description="Helical" evidence="11">
    <location>
        <begin position="261"/>
        <end position="285"/>
    </location>
</feature>
<evidence type="ECO:0000313" key="12">
    <source>
        <dbReference type="EMBL" id="CEJ62379.1"/>
    </source>
</evidence>
<feature type="region of interest" description="Disordered" evidence="10">
    <location>
        <begin position="142"/>
        <end position="196"/>
    </location>
</feature>
<protein>
    <recommendedName>
        <fullName evidence="2">chitin synthase</fullName>
        <ecNumber evidence="2">2.4.1.16</ecNumber>
    </recommendedName>
</protein>
<evidence type="ECO:0000256" key="8">
    <source>
        <dbReference type="ARBA" id="ARBA00023136"/>
    </source>
</evidence>
<dbReference type="Pfam" id="PF03142">
    <property type="entry name" value="Chitin_synth_2"/>
    <property type="match status" value="2"/>
</dbReference>
<feature type="transmembrane region" description="Helical" evidence="11">
    <location>
        <begin position="673"/>
        <end position="696"/>
    </location>
</feature>
<gene>
    <name evidence="12" type="ORF">PMG11_10880</name>
</gene>
<dbReference type="InterPro" id="IPR029044">
    <property type="entry name" value="Nucleotide-diphossugar_trans"/>
</dbReference>
<keyword evidence="13" id="KW-1185">Reference proteome</keyword>
<accession>A0A0F7U0A5</accession>
<sequence length="793" mass="88682">MYAIQATNAEHVMSIEDLDVEAQSIELPPKALLRAHDTPQDRLPDASILSNTIHKISAVPGPESSAGSELHTRSSSPSDGSQSGASYSVPCTTDSNAASRPESLSSQDAAVLQYASGDDSDYFTRTDAGAVFAPKSKKGRELIAPKPWLHNSPPKASGRDELSDDEIDQTSATHVDQTHVAEHSASRTLPSERAHSGPAIEEWMDSITTATPKARPEDSPKNRRRGRRTIVVQKYLMQAAIIGLNGLCIFSTWWWSRYYYILLPFITATVALNIFMIVSIVFNVVRRRISPEKQTIPEKPESLVLVIPCYNETKEELLKSLNSLVSQKNIDQHPRAVMIICDGKVRGPGMDKTTADYLFEDILVQKDYRIRIPAAYLAWDQQFMDIEVQKGTYNGIPYFCIVKQQNQGKRDSLIVIRSFLYNFNVRAERPETIFTSTFFAHMASFINDSGIDRVDHLIGMDADTVFDDDCINELLLQSRFDHVVGVCGYVAVDWKDGNFNPWRLYQSAEYTIAQGLRRLHQSVATHKVSCLPGCCQLLKICEETCGPEVLIEKFGYCPTLTDGMLTQIRATASEDRNHVCHMLSARPKVQTRQALKAKAYTDVPGSWSVFLSQRRRWTLGATSNDLLLVTAPGVQWFERILAAVNVITWFLNLFIFASVASFIVAAMTVPVGVLMAFVSVMLVPVVYYLCIPLWLCKRWLDRVQFWLGCLMYMFCGPFLNISVLLYACWYMDSFGWGKTRKVIAEGEEEAQNPNQNPNQVPALEQAQSTPKSTPIQIPQPVAVQPVAVATPRA</sequence>
<feature type="region of interest" description="Disordered" evidence="10">
    <location>
        <begin position="57"/>
        <end position="105"/>
    </location>
</feature>
<dbReference type="PANTHER" id="PTHR22914:SF13">
    <property type="entry name" value="CHITIN SYNTHASE"/>
    <property type="match status" value="1"/>
</dbReference>
<organism evidence="12 13">
    <name type="scientific">Penicillium brasilianum</name>
    <dbReference type="NCBI Taxonomy" id="104259"/>
    <lineage>
        <taxon>Eukaryota</taxon>
        <taxon>Fungi</taxon>
        <taxon>Dikarya</taxon>
        <taxon>Ascomycota</taxon>
        <taxon>Pezizomycotina</taxon>
        <taxon>Eurotiomycetes</taxon>
        <taxon>Eurotiomycetidae</taxon>
        <taxon>Eurotiales</taxon>
        <taxon>Aspergillaceae</taxon>
        <taxon>Penicillium</taxon>
    </lineage>
</organism>
<dbReference type="STRING" id="104259.A0A0F7U0A5"/>
<evidence type="ECO:0000256" key="3">
    <source>
        <dbReference type="ARBA" id="ARBA00022475"/>
    </source>
</evidence>
<dbReference type="Proteomes" id="UP000042958">
    <property type="component" value="Unassembled WGS sequence"/>
</dbReference>
<evidence type="ECO:0000256" key="9">
    <source>
        <dbReference type="ARBA" id="ARBA00023180"/>
    </source>
</evidence>
<dbReference type="OrthoDB" id="370884at2759"/>
<evidence type="ECO:0000256" key="7">
    <source>
        <dbReference type="ARBA" id="ARBA00022989"/>
    </source>
</evidence>
<evidence type="ECO:0000256" key="2">
    <source>
        <dbReference type="ARBA" id="ARBA00012543"/>
    </source>
</evidence>
<dbReference type="EC" id="2.4.1.16" evidence="2"/>
<evidence type="ECO:0000256" key="6">
    <source>
        <dbReference type="ARBA" id="ARBA00022692"/>
    </source>
</evidence>
<feature type="transmembrane region" description="Helical" evidence="11">
    <location>
        <begin position="703"/>
        <end position="727"/>
    </location>
</feature>
<evidence type="ECO:0000256" key="1">
    <source>
        <dbReference type="ARBA" id="ARBA00004651"/>
    </source>
</evidence>
<keyword evidence="4" id="KW-0328">Glycosyltransferase</keyword>
<feature type="compositionally biased region" description="Polar residues" evidence="10">
    <location>
        <begin position="89"/>
        <end position="105"/>
    </location>
</feature>
<feature type="region of interest" description="Disordered" evidence="10">
    <location>
        <begin position="748"/>
        <end position="778"/>
    </location>
</feature>
<feature type="compositionally biased region" description="Low complexity" evidence="10">
    <location>
        <begin position="751"/>
        <end position="762"/>
    </location>
</feature>
<feature type="transmembrane region" description="Helical" evidence="11">
    <location>
        <begin position="646"/>
        <end position="667"/>
    </location>
</feature>
<keyword evidence="8 11" id="KW-0472">Membrane</keyword>
<dbReference type="PANTHER" id="PTHR22914">
    <property type="entry name" value="CHITIN SYNTHASE"/>
    <property type="match status" value="1"/>
</dbReference>
<evidence type="ECO:0000256" key="4">
    <source>
        <dbReference type="ARBA" id="ARBA00022676"/>
    </source>
</evidence>
<feature type="compositionally biased region" description="Low complexity" evidence="10">
    <location>
        <begin position="74"/>
        <end position="88"/>
    </location>
</feature>
<dbReference type="EMBL" id="CDHK01000015">
    <property type="protein sequence ID" value="CEJ62379.1"/>
    <property type="molecule type" value="Genomic_DNA"/>
</dbReference>
<feature type="compositionally biased region" description="Basic and acidic residues" evidence="10">
    <location>
        <begin position="176"/>
        <end position="195"/>
    </location>
</feature>
<comment type="subcellular location">
    <subcellularLocation>
        <location evidence="1">Cell membrane</location>
        <topology evidence="1">Multi-pass membrane protein</topology>
    </subcellularLocation>
</comment>
<dbReference type="SUPFAM" id="SSF53448">
    <property type="entry name" value="Nucleotide-diphospho-sugar transferases"/>
    <property type="match status" value="1"/>
</dbReference>
<keyword evidence="7 11" id="KW-1133">Transmembrane helix</keyword>
<dbReference type="InterPro" id="IPR004835">
    <property type="entry name" value="Chitin_synth"/>
</dbReference>
<evidence type="ECO:0000313" key="13">
    <source>
        <dbReference type="Proteomes" id="UP000042958"/>
    </source>
</evidence>
<dbReference type="GO" id="GO:0005886">
    <property type="term" value="C:plasma membrane"/>
    <property type="evidence" value="ECO:0007669"/>
    <property type="project" value="UniProtKB-SubCell"/>
</dbReference>
<evidence type="ECO:0000256" key="10">
    <source>
        <dbReference type="SAM" id="MobiDB-lite"/>
    </source>
</evidence>
<keyword evidence="3" id="KW-1003">Cell membrane</keyword>
<dbReference type="GO" id="GO:0030428">
    <property type="term" value="C:cell septum"/>
    <property type="evidence" value="ECO:0007669"/>
    <property type="project" value="TreeGrafter"/>
</dbReference>
<evidence type="ECO:0000256" key="5">
    <source>
        <dbReference type="ARBA" id="ARBA00022679"/>
    </source>
</evidence>
<dbReference type="GO" id="GO:0006031">
    <property type="term" value="P:chitin biosynthetic process"/>
    <property type="evidence" value="ECO:0007669"/>
    <property type="project" value="TreeGrafter"/>
</dbReference>
<keyword evidence="5" id="KW-0808">Transferase</keyword>
<keyword evidence="6 11" id="KW-0812">Transmembrane</keyword>